<keyword evidence="1" id="KW-0472">Membrane</keyword>
<dbReference type="NCBIfam" id="NF037959">
    <property type="entry name" value="MFS_SpdSyn"/>
    <property type="match status" value="1"/>
</dbReference>
<evidence type="ECO:0008006" key="3">
    <source>
        <dbReference type="Google" id="ProtNLM"/>
    </source>
</evidence>
<dbReference type="AlphaFoldDB" id="A0A3B0Y3Z0"/>
<accession>A0A3B0Y3Z0</accession>
<evidence type="ECO:0000313" key="2">
    <source>
        <dbReference type="EMBL" id="VAW71550.1"/>
    </source>
</evidence>
<protein>
    <recommendedName>
        <fullName evidence="3">Glycosyl transferase</fullName>
    </recommendedName>
</protein>
<feature type="transmembrane region" description="Helical" evidence="1">
    <location>
        <begin position="38"/>
        <end position="62"/>
    </location>
</feature>
<gene>
    <name evidence="2" type="ORF">MNBD_GAMMA13-1548</name>
</gene>
<evidence type="ECO:0000256" key="1">
    <source>
        <dbReference type="SAM" id="Phobius"/>
    </source>
</evidence>
<feature type="transmembrane region" description="Helical" evidence="1">
    <location>
        <begin position="145"/>
        <end position="169"/>
    </location>
</feature>
<dbReference type="EMBL" id="UOFK01000005">
    <property type="protein sequence ID" value="VAW71550.1"/>
    <property type="molecule type" value="Genomic_DNA"/>
</dbReference>
<keyword evidence="1" id="KW-1133">Transmembrane helix</keyword>
<organism evidence="2">
    <name type="scientific">hydrothermal vent metagenome</name>
    <dbReference type="NCBI Taxonomy" id="652676"/>
    <lineage>
        <taxon>unclassified sequences</taxon>
        <taxon>metagenomes</taxon>
        <taxon>ecological metagenomes</taxon>
    </lineage>
</organism>
<sequence>MPNLLKYLLFVCFFEGASVMAVELIGAKLIAPWFGTSLYVWTSVLGVSMLGLATGYYLGGYWSRRQHHARQLQILLLLSTVFIAIMPISAELVLASTQLMDVRWGSLISALVFILPPLVFMGMVSPMVIRYCAAGKTQTGHTAGLVFAASTVGGVSSVLLTGFYLIPVWGLYDTPWLFAGLMLGTILIVQRVNKNMRTPSK</sequence>
<feature type="transmembrane region" description="Helical" evidence="1">
    <location>
        <begin position="74"/>
        <end position="95"/>
    </location>
</feature>
<feature type="transmembrane region" description="Helical" evidence="1">
    <location>
        <begin position="107"/>
        <end position="133"/>
    </location>
</feature>
<dbReference type="SUPFAM" id="SSF103473">
    <property type="entry name" value="MFS general substrate transporter"/>
    <property type="match status" value="1"/>
</dbReference>
<feature type="transmembrane region" description="Helical" evidence="1">
    <location>
        <begin position="7"/>
        <end position="26"/>
    </location>
</feature>
<reference evidence="2" key="1">
    <citation type="submission" date="2018-06" db="EMBL/GenBank/DDBJ databases">
        <authorList>
            <person name="Zhirakovskaya E."/>
        </authorList>
    </citation>
    <scope>NUCLEOTIDE SEQUENCE</scope>
</reference>
<keyword evidence="1" id="KW-0812">Transmembrane</keyword>
<dbReference type="InterPro" id="IPR036259">
    <property type="entry name" value="MFS_trans_sf"/>
</dbReference>
<feature type="transmembrane region" description="Helical" evidence="1">
    <location>
        <begin position="175"/>
        <end position="192"/>
    </location>
</feature>
<proteinExistence type="predicted"/>
<name>A0A3B0Y3Z0_9ZZZZ</name>